<keyword evidence="8" id="KW-1185">Reference proteome</keyword>
<dbReference type="GO" id="GO:0010333">
    <property type="term" value="F:terpene synthase activity"/>
    <property type="evidence" value="ECO:0007669"/>
    <property type="project" value="InterPro"/>
</dbReference>
<dbReference type="SFLD" id="SFLDS00005">
    <property type="entry name" value="Isoprenoid_Synthase_Type_I"/>
    <property type="match status" value="1"/>
</dbReference>
<organism evidence="7 8">
    <name type="scientific">Hydnomerulius pinastri MD-312</name>
    <dbReference type="NCBI Taxonomy" id="994086"/>
    <lineage>
        <taxon>Eukaryota</taxon>
        <taxon>Fungi</taxon>
        <taxon>Dikarya</taxon>
        <taxon>Basidiomycota</taxon>
        <taxon>Agaricomycotina</taxon>
        <taxon>Agaricomycetes</taxon>
        <taxon>Agaricomycetidae</taxon>
        <taxon>Boletales</taxon>
        <taxon>Boletales incertae sedis</taxon>
        <taxon>Leucogyrophana</taxon>
    </lineage>
</organism>
<evidence type="ECO:0000256" key="5">
    <source>
        <dbReference type="ARBA" id="ARBA00023239"/>
    </source>
</evidence>
<dbReference type="HOGENOM" id="CLU_042538_5_0_1"/>
<keyword evidence="4 6" id="KW-0460">Magnesium</keyword>
<dbReference type="OrthoDB" id="6486656at2759"/>
<proteinExistence type="inferred from homology"/>
<evidence type="ECO:0000256" key="2">
    <source>
        <dbReference type="ARBA" id="ARBA00006333"/>
    </source>
</evidence>
<dbReference type="Pfam" id="PF19086">
    <property type="entry name" value="Terpene_syn_C_2"/>
    <property type="match status" value="1"/>
</dbReference>
<gene>
    <name evidence="7" type="ORF">HYDPIDRAFT_175348</name>
</gene>
<evidence type="ECO:0000256" key="1">
    <source>
        <dbReference type="ARBA" id="ARBA00001946"/>
    </source>
</evidence>
<protein>
    <recommendedName>
        <fullName evidence="6">Terpene synthase</fullName>
        <ecNumber evidence="6">4.2.3.-</ecNumber>
    </recommendedName>
</protein>
<dbReference type="SUPFAM" id="SSF48576">
    <property type="entry name" value="Terpenoid synthases"/>
    <property type="match status" value="1"/>
</dbReference>
<dbReference type="PANTHER" id="PTHR35201:SF4">
    <property type="entry name" value="BETA-PINACENE SYNTHASE-RELATED"/>
    <property type="match status" value="1"/>
</dbReference>
<dbReference type="GO" id="GO:0046872">
    <property type="term" value="F:metal ion binding"/>
    <property type="evidence" value="ECO:0007669"/>
    <property type="project" value="UniProtKB-KW"/>
</dbReference>
<dbReference type="EC" id="4.2.3.-" evidence="6"/>
<comment type="similarity">
    <text evidence="2 6">Belongs to the terpene synthase family.</text>
</comment>
<evidence type="ECO:0000256" key="6">
    <source>
        <dbReference type="RuleBase" id="RU366034"/>
    </source>
</evidence>
<dbReference type="InterPro" id="IPR034686">
    <property type="entry name" value="Terpene_cyclase-like_2"/>
</dbReference>
<dbReference type="Proteomes" id="UP000053820">
    <property type="component" value="Unassembled WGS sequence"/>
</dbReference>
<dbReference type="InterPro" id="IPR008949">
    <property type="entry name" value="Isoprenoid_synthase_dom_sf"/>
</dbReference>
<evidence type="ECO:0000313" key="8">
    <source>
        <dbReference type="Proteomes" id="UP000053820"/>
    </source>
</evidence>
<dbReference type="Gene3D" id="1.10.600.10">
    <property type="entry name" value="Farnesyl Diphosphate Synthase"/>
    <property type="match status" value="1"/>
</dbReference>
<evidence type="ECO:0000256" key="4">
    <source>
        <dbReference type="ARBA" id="ARBA00022842"/>
    </source>
</evidence>
<evidence type="ECO:0000256" key="3">
    <source>
        <dbReference type="ARBA" id="ARBA00022723"/>
    </source>
</evidence>
<sequence>MQHFTLPDTLTQWPWTRHLNPHYKEVGASSSAWINGFKVMSAKGKKAFDKCNFKQLRACCDMMHLFFVFDELSDCESAPVVHQQASIIMDALRNPYAPRPDGESPLGEITRQFWSRAIRFAKPTPLTQERFIRSFEAYASAVAVQAEDRDLHLIRDIESYLTVRRDTIGTYPCFVLLELGMDIPEDVLDHPVIVDMERCITDIICIGNDVYSYNVEQARGDDGHNAVTVVMNDLGTDLHEALDWIGEYSAILEARFLDNIDLLPSWGEEIDAQVATYVNGLGNWARANEAWSFETPRYFGKDGLDIQKHRKVMLSPRRV</sequence>
<dbReference type="GO" id="GO:0008299">
    <property type="term" value="P:isoprenoid biosynthetic process"/>
    <property type="evidence" value="ECO:0007669"/>
    <property type="project" value="UniProtKB-ARBA"/>
</dbReference>
<dbReference type="SFLD" id="SFLDG01020">
    <property type="entry name" value="Terpene_Cyclase_Like_2"/>
    <property type="match status" value="1"/>
</dbReference>
<keyword evidence="5 6" id="KW-0456">Lyase</keyword>
<dbReference type="AlphaFoldDB" id="A0A0C9WAC0"/>
<name>A0A0C9WAC0_9AGAM</name>
<dbReference type="EMBL" id="KN839845">
    <property type="protein sequence ID" value="KIJ64878.1"/>
    <property type="molecule type" value="Genomic_DNA"/>
</dbReference>
<evidence type="ECO:0000313" key="7">
    <source>
        <dbReference type="EMBL" id="KIJ64878.1"/>
    </source>
</evidence>
<keyword evidence="3 6" id="KW-0479">Metal-binding</keyword>
<comment type="cofactor">
    <cofactor evidence="1 6">
        <name>Mg(2+)</name>
        <dbReference type="ChEBI" id="CHEBI:18420"/>
    </cofactor>
</comment>
<accession>A0A0C9WAC0</accession>
<dbReference type="PANTHER" id="PTHR35201">
    <property type="entry name" value="TERPENE SYNTHASE"/>
    <property type="match status" value="1"/>
</dbReference>
<reference evidence="7 8" key="1">
    <citation type="submission" date="2014-04" db="EMBL/GenBank/DDBJ databases">
        <title>Evolutionary Origins and Diversification of the Mycorrhizal Mutualists.</title>
        <authorList>
            <consortium name="DOE Joint Genome Institute"/>
            <consortium name="Mycorrhizal Genomics Consortium"/>
            <person name="Kohler A."/>
            <person name="Kuo A."/>
            <person name="Nagy L.G."/>
            <person name="Floudas D."/>
            <person name="Copeland A."/>
            <person name="Barry K.W."/>
            <person name="Cichocki N."/>
            <person name="Veneault-Fourrey C."/>
            <person name="LaButti K."/>
            <person name="Lindquist E.A."/>
            <person name="Lipzen A."/>
            <person name="Lundell T."/>
            <person name="Morin E."/>
            <person name="Murat C."/>
            <person name="Riley R."/>
            <person name="Ohm R."/>
            <person name="Sun H."/>
            <person name="Tunlid A."/>
            <person name="Henrissat B."/>
            <person name="Grigoriev I.V."/>
            <person name="Hibbett D.S."/>
            <person name="Martin F."/>
        </authorList>
    </citation>
    <scope>NUCLEOTIDE SEQUENCE [LARGE SCALE GENOMIC DNA]</scope>
    <source>
        <strain evidence="7 8">MD-312</strain>
    </source>
</reference>